<evidence type="ECO:0000313" key="3">
    <source>
        <dbReference type="Proteomes" id="UP001623591"/>
    </source>
</evidence>
<evidence type="ECO:0000313" key="2">
    <source>
        <dbReference type="EMBL" id="MFL0246469.1"/>
    </source>
</evidence>
<keyword evidence="1" id="KW-0472">Membrane</keyword>
<accession>A0ABW8T1Q5</accession>
<dbReference type="RefSeq" id="WP_406768935.1">
    <property type="nucleotide sequence ID" value="NZ_JBJHZZ010000002.1"/>
</dbReference>
<keyword evidence="3" id="KW-1185">Reference proteome</keyword>
<protein>
    <submittedName>
        <fullName evidence="2">DUF2628 domain-containing protein</fullName>
    </submittedName>
</protein>
<keyword evidence="1" id="KW-1133">Transmembrane helix</keyword>
<proteinExistence type="predicted"/>
<gene>
    <name evidence="2" type="ORF">ACJDUG_05660</name>
</gene>
<evidence type="ECO:0000256" key="1">
    <source>
        <dbReference type="SAM" id="Phobius"/>
    </source>
</evidence>
<reference evidence="2 3" key="1">
    <citation type="submission" date="2024-11" db="EMBL/GenBank/DDBJ databases">
        <authorList>
            <person name="Heng Y.C."/>
            <person name="Lim A.C.H."/>
            <person name="Lee J.K.Y."/>
            <person name="Kittelmann S."/>
        </authorList>
    </citation>
    <scope>NUCLEOTIDE SEQUENCE [LARGE SCALE GENOMIC DNA]</scope>
    <source>
        <strain evidence="2 3">WILCCON 0185</strain>
    </source>
</reference>
<name>A0ABW8T1Q5_9CLOT</name>
<feature type="transmembrane region" description="Helical" evidence="1">
    <location>
        <begin position="40"/>
        <end position="60"/>
    </location>
</feature>
<organism evidence="2 3">
    <name type="scientific">Candidatus Clostridium stratigraminis</name>
    <dbReference type="NCBI Taxonomy" id="3381661"/>
    <lineage>
        <taxon>Bacteria</taxon>
        <taxon>Bacillati</taxon>
        <taxon>Bacillota</taxon>
        <taxon>Clostridia</taxon>
        <taxon>Eubacteriales</taxon>
        <taxon>Clostridiaceae</taxon>
        <taxon>Clostridium</taxon>
    </lineage>
</organism>
<comment type="caution">
    <text evidence="2">The sequence shown here is derived from an EMBL/GenBank/DDBJ whole genome shotgun (WGS) entry which is preliminary data.</text>
</comment>
<keyword evidence="1" id="KW-0812">Transmembrane</keyword>
<sequence length="102" mass="11806">MRAKLVHENGAIKDIKVGYSWTTFLFGFWVPAIRGQWPDFAIILISAVPTIGILPFIWTFKINKRYCQHLLEKGYKPASQEDLRILNTMDYCVRTQSNAITE</sequence>
<dbReference type="EMBL" id="JBJHZZ010000002">
    <property type="protein sequence ID" value="MFL0246469.1"/>
    <property type="molecule type" value="Genomic_DNA"/>
</dbReference>
<dbReference type="Proteomes" id="UP001623591">
    <property type="component" value="Unassembled WGS sequence"/>
</dbReference>